<dbReference type="InterPro" id="IPR013731">
    <property type="entry name" value="OapA_N"/>
</dbReference>
<name>A0AAV2VLN6_9VIBR</name>
<gene>
    <name evidence="4" type="ORF">VIBNISOn1_1470032</name>
</gene>
<evidence type="ECO:0000313" key="5">
    <source>
        <dbReference type="Proteomes" id="UP000018211"/>
    </source>
</evidence>
<reference evidence="4 5" key="1">
    <citation type="journal article" date="2013" name="ISME J.">
        <title>Comparative genomics of pathogenic lineages of Vibrio nigripulchritudo identifies virulence-associated traits.</title>
        <authorList>
            <person name="Goudenege D."/>
            <person name="Labreuche Y."/>
            <person name="Krin E."/>
            <person name="Ansquer D."/>
            <person name="Mangenot S."/>
            <person name="Calteau A."/>
            <person name="Medigue C."/>
            <person name="Mazel D."/>
            <person name="Polz M.F."/>
            <person name="Le Roux F."/>
        </authorList>
    </citation>
    <scope>NUCLEOTIDE SEQUENCE [LARGE SCALE GENOMIC DNA]</scope>
    <source>
        <strain evidence="4 5">SOn1</strain>
    </source>
</reference>
<dbReference type="GO" id="GO:0042834">
    <property type="term" value="F:peptidoglycan binding"/>
    <property type="evidence" value="ECO:0007669"/>
    <property type="project" value="InterPro"/>
</dbReference>
<evidence type="ECO:0000259" key="3">
    <source>
        <dbReference type="Pfam" id="PF08525"/>
    </source>
</evidence>
<sequence length="190" mass="21404">MNRRVARSRQPGIFEQFKSKIEKVDWREKAKSAKTYWLDLPKLHRRAIPSLAAVVIVLLLIPVSDEENAPDATEQQAENTRKPLEINTTGLSEQTSNNSSSSREDTWEQYTVKGGDTLAQVFRANSLPMADLNALVKIEGLDKPLSKIREGQLIRFKLDDAGKLDILQLESRTGSVMFFRLSDGSFGRSK</sequence>
<evidence type="ECO:0000259" key="2">
    <source>
        <dbReference type="Pfam" id="PF04225"/>
    </source>
</evidence>
<dbReference type="Pfam" id="PF08525">
    <property type="entry name" value="OapA_N"/>
    <property type="match status" value="1"/>
</dbReference>
<organism evidence="4 5">
    <name type="scientific">Vibrio nigripulchritudo SOn1</name>
    <dbReference type="NCBI Taxonomy" id="1238450"/>
    <lineage>
        <taxon>Bacteria</taxon>
        <taxon>Pseudomonadati</taxon>
        <taxon>Pseudomonadota</taxon>
        <taxon>Gammaproteobacteria</taxon>
        <taxon>Vibrionales</taxon>
        <taxon>Vibrionaceae</taxon>
        <taxon>Vibrio</taxon>
    </lineage>
</organism>
<evidence type="ECO:0000256" key="1">
    <source>
        <dbReference type="SAM" id="MobiDB-lite"/>
    </source>
</evidence>
<dbReference type="EMBL" id="CAOF01000054">
    <property type="protein sequence ID" value="CCO45394.1"/>
    <property type="molecule type" value="Genomic_DNA"/>
</dbReference>
<proteinExistence type="predicted"/>
<dbReference type="Pfam" id="PF04225">
    <property type="entry name" value="LysM_OapA"/>
    <property type="match status" value="1"/>
</dbReference>
<comment type="caution">
    <text evidence="4">The sequence shown here is derived from an EMBL/GenBank/DDBJ whole genome shotgun (WGS) entry which is preliminary data.</text>
</comment>
<dbReference type="RefSeq" id="WP_022610894.1">
    <property type="nucleotide sequence ID" value="NZ_LK391965.1"/>
</dbReference>
<feature type="region of interest" description="Disordered" evidence="1">
    <location>
        <begin position="68"/>
        <end position="106"/>
    </location>
</feature>
<accession>A0AAV2VLN6</accession>
<dbReference type="AlphaFoldDB" id="A0AAV2VLN6"/>
<feature type="compositionally biased region" description="Polar residues" evidence="1">
    <location>
        <begin position="86"/>
        <end position="95"/>
    </location>
</feature>
<dbReference type="Proteomes" id="UP000018211">
    <property type="component" value="Unassembled WGS sequence"/>
</dbReference>
<dbReference type="Gene3D" id="3.10.450.350">
    <property type="match status" value="1"/>
</dbReference>
<protein>
    <submittedName>
        <fullName evidence="4">Opacity-associated protein A</fullName>
    </submittedName>
</protein>
<dbReference type="InterPro" id="IPR007340">
    <property type="entry name" value="LysM_Opacity-associatedA"/>
</dbReference>
<evidence type="ECO:0000313" key="4">
    <source>
        <dbReference type="EMBL" id="CCO45394.1"/>
    </source>
</evidence>
<feature type="domain" description="Opacity-associated protein A LysM-like" evidence="2">
    <location>
        <begin position="107"/>
        <end position="190"/>
    </location>
</feature>
<feature type="domain" description="Opacity-associated protein A-like N-terminal" evidence="3">
    <location>
        <begin position="37"/>
        <end position="62"/>
    </location>
</feature>